<comment type="similarity">
    <text evidence="3">Belongs to the UbiA prenyltransferase family.</text>
</comment>
<dbReference type="Proteomes" id="UP001597493">
    <property type="component" value="Unassembled WGS sequence"/>
</dbReference>
<evidence type="ECO:0000313" key="9">
    <source>
        <dbReference type="EMBL" id="MFD2661209.1"/>
    </source>
</evidence>
<feature type="transmembrane region" description="Helical" evidence="8">
    <location>
        <begin position="215"/>
        <end position="248"/>
    </location>
</feature>
<dbReference type="InterPro" id="IPR000537">
    <property type="entry name" value="UbiA_prenyltransferase"/>
</dbReference>
<feature type="transmembrane region" description="Helical" evidence="8">
    <location>
        <begin position="44"/>
        <end position="65"/>
    </location>
</feature>
<evidence type="ECO:0000256" key="1">
    <source>
        <dbReference type="ARBA" id="ARBA00001946"/>
    </source>
</evidence>
<dbReference type="InterPro" id="IPR006371">
    <property type="entry name" value="Polyprenyltransferase_UbiA-li"/>
</dbReference>
<keyword evidence="6 8" id="KW-1133">Transmembrane helix</keyword>
<comment type="cofactor">
    <cofactor evidence="1">
        <name>Mg(2+)</name>
        <dbReference type="ChEBI" id="CHEBI:18420"/>
    </cofactor>
</comment>
<evidence type="ECO:0000256" key="4">
    <source>
        <dbReference type="ARBA" id="ARBA00022679"/>
    </source>
</evidence>
<accession>A0ABW5QXN4</accession>
<dbReference type="NCBIfam" id="TIGR01475">
    <property type="entry name" value="ubiA_other"/>
    <property type="match status" value="1"/>
</dbReference>
<evidence type="ECO:0000256" key="7">
    <source>
        <dbReference type="ARBA" id="ARBA00023136"/>
    </source>
</evidence>
<feature type="transmembrane region" description="Helical" evidence="8">
    <location>
        <begin position="137"/>
        <end position="156"/>
    </location>
</feature>
<feature type="transmembrane region" description="Helical" evidence="8">
    <location>
        <begin position="21"/>
        <end position="38"/>
    </location>
</feature>
<dbReference type="RefSeq" id="WP_379273686.1">
    <property type="nucleotide sequence ID" value="NZ_JBHUGT010000024.1"/>
</dbReference>
<sequence length="289" mass="31925">MNVVLKFGRLVKFEHSIFALPYAYLGMILASFQAYGTLPSWRVVFWVTVAMVSARSMAMTLNRLIDRKIDAKNPRTAGREIPRGVVSVKEAAAYAVISFIVLLISASMLNGLCLALLPIAVVFLVGYSYAKRFTWSCHIILGVTDALAVLGGWIAVTGSFHAAAWILGGIVTAWIAGFDIIYGCQDVEFDKANGVHSIPARFGVKRALTISKWLHVLTIALFLSLPLFIELGWIYYIGVLVIAVLLYMEHRLVNPNDLSKIHTAFFTINSYIAMVAFIFTFANVIVNIV</sequence>
<keyword evidence="5 8" id="KW-0812">Transmembrane</keyword>
<comment type="caution">
    <text evidence="9">The sequence shown here is derived from an EMBL/GenBank/DDBJ whole genome shotgun (WGS) entry which is preliminary data.</text>
</comment>
<dbReference type="Pfam" id="PF01040">
    <property type="entry name" value="UbiA"/>
    <property type="match status" value="1"/>
</dbReference>
<feature type="transmembrane region" description="Helical" evidence="8">
    <location>
        <begin position="162"/>
        <end position="182"/>
    </location>
</feature>
<dbReference type="Gene3D" id="1.20.120.1780">
    <property type="entry name" value="UbiA prenyltransferase"/>
    <property type="match status" value="1"/>
</dbReference>
<dbReference type="EMBL" id="JBHUMY010000012">
    <property type="protein sequence ID" value="MFD2661209.1"/>
    <property type="molecule type" value="Genomic_DNA"/>
</dbReference>
<comment type="subcellular location">
    <subcellularLocation>
        <location evidence="2">Membrane</location>
        <topology evidence="2">Multi-pass membrane protein</topology>
    </subcellularLocation>
</comment>
<proteinExistence type="inferred from homology"/>
<dbReference type="PANTHER" id="PTHR11048">
    <property type="entry name" value="PRENYLTRANSFERASES"/>
    <property type="match status" value="1"/>
</dbReference>
<keyword evidence="10" id="KW-1185">Reference proteome</keyword>
<evidence type="ECO:0000256" key="5">
    <source>
        <dbReference type="ARBA" id="ARBA00022692"/>
    </source>
</evidence>
<dbReference type="InterPro" id="IPR044878">
    <property type="entry name" value="UbiA_sf"/>
</dbReference>
<reference evidence="10" key="1">
    <citation type="journal article" date="2019" name="Int. J. Syst. Evol. Microbiol.">
        <title>The Global Catalogue of Microorganisms (GCM) 10K type strain sequencing project: providing services to taxonomists for standard genome sequencing and annotation.</title>
        <authorList>
            <consortium name="The Broad Institute Genomics Platform"/>
            <consortium name="The Broad Institute Genome Sequencing Center for Infectious Disease"/>
            <person name="Wu L."/>
            <person name="Ma J."/>
        </authorList>
    </citation>
    <scope>NUCLEOTIDE SEQUENCE [LARGE SCALE GENOMIC DNA]</scope>
    <source>
        <strain evidence="10">TISTR 1827</strain>
    </source>
</reference>
<dbReference type="Gene3D" id="1.10.357.140">
    <property type="entry name" value="UbiA prenyltransferase"/>
    <property type="match status" value="1"/>
</dbReference>
<dbReference type="PANTHER" id="PTHR11048:SF28">
    <property type="entry name" value="4-HYDROXYBENZOATE POLYPRENYLTRANSFERASE, MITOCHONDRIAL"/>
    <property type="match status" value="1"/>
</dbReference>
<evidence type="ECO:0000256" key="6">
    <source>
        <dbReference type="ARBA" id="ARBA00022989"/>
    </source>
</evidence>
<evidence type="ECO:0000256" key="8">
    <source>
        <dbReference type="SAM" id="Phobius"/>
    </source>
</evidence>
<gene>
    <name evidence="9" type="ORF">ACFSW5_13205</name>
</gene>
<evidence type="ECO:0000256" key="2">
    <source>
        <dbReference type="ARBA" id="ARBA00004141"/>
    </source>
</evidence>
<organism evidence="9 10">
    <name type="scientific">Paenibacillus thailandensis</name>
    <dbReference type="NCBI Taxonomy" id="393250"/>
    <lineage>
        <taxon>Bacteria</taxon>
        <taxon>Bacillati</taxon>
        <taxon>Bacillota</taxon>
        <taxon>Bacilli</taxon>
        <taxon>Bacillales</taxon>
        <taxon>Paenibacillaceae</taxon>
        <taxon>Paenibacillus</taxon>
    </lineage>
</organism>
<evidence type="ECO:0000313" key="10">
    <source>
        <dbReference type="Proteomes" id="UP001597493"/>
    </source>
</evidence>
<feature type="transmembrane region" description="Helical" evidence="8">
    <location>
        <begin position="86"/>
        <end position="106"/>
    </location>
</feature>
<evidence type="ECO:0000256" key="3">
    <source>
        <dbReference type="ARBA" id="ARBA00005985"/>
    </source>
</evidence>
<feature type="transmembrane region" description="Helical" evidence="8">
    <location>
        <begin position="268"/>
        <end position="288"/>
    </location>
</feature>
<dbReference type="InterPro" id="IPR039653">
    <property type="entry name" value="Prenyltransferase"/>
</dbReference>
<dbReference type="CDD" id="cd13959">
    <property type="entry name" value="PT_UbiA_COQ2"/>
    <property type="match status" value="1"/>
</dbReference>
<keyword evidence="7 8" id="KW-0472">Membrane</keyword>
<keyword evidence="4" id="KW-0808">Transferase</keyword>
<feature type="transmembrane region" description="Helical" evidence="8">
    <location>
        <begin position="112"/>
        <end position="130"/>
    </location>
</feature>
<protein>
    <submittedName>
        <fullName evidence="9">UbiA-like polyprenyltransferase</fullName>
    </submittedName>
</protein>
<name>A0ABW5QXN4_9BACL</name>